<organism evidence="1 2">
    <name type="scientific">Nocardia salmonicida</name>
    <dbReference type="NCBI Taxonomy" id="53431"/>
    <lineage>
        <taxon>Bacteria</taxon>
        <taxon>Bacillati</taxon>
        <taxon>Actinomycetota</taxon>
        <taxon>Actinomycetes</taxon>
        <taxon>Mycobacteriales</taxon>
        <taxon>Nocardiaceae</taxon>
        <taxon>Nocardia</taxon>
    </lineage>
</organism>
<sequence>MLHQQEGHWVFNKEPHWVRAEMQVGSRLYLDTGVPAARYFDYVNRGHGGIVLSLGHVPGTPSFRMELGVDDAMQLIDILAAAVVDGRIAMVAAKAEVERGEVVEPIPPIPFVDVTAEPCQWRCCQERVL</sequence>
<reference evidence="1 2" key="1">
    <citation type="submission" date="2022-10" db="EMBL/GenBank/DDBJ databases">
        <title>The complete genomes of actinobacterial strains from the NBC collection.</title>
        <authorList>
            <person name="Joergensen T.S."/>
            <person name="Alvarez Arevalo M."/>
            <person name="Sterndorff E.B."/>
            <person name="Faurdal D."/>
            <person name="Vuksanovic O."/>
            <person name="Mourched A.-S."/>
            <person name="Charusanti P."/>
            <person name="Shaw S."/>
            <person name="Blin K."/>
            <person name="Weber T."/>
        </authorList>
    </citation>
    <scope>NUCLEOTIDE SEQUENCE [LARGE SCALE GENOMIC DNA]</scope>
    <source>
        <strain evidence="1 2">NBC_01413</strain>
    </source>
</reference>
<accession>A0ABZ1NDH9</accession>
<dbReference type="EMBL" id="CP109527">
    <property type="protein sequence ID" value="WTY37988.1"/>
    <property type="molecule type" value="Genomic_DNA"/>
</dbReference>
<evidence type="ECO:0000313" key="1">
    <source>
        <dbReference type="EMBL" id="WTY37988.1"/>
    </source>
</evidence>
<proteinExistence type="predicted"/>
<dbReference type="RefSeq" id="WP_405149925.1">
    <property type="nucleotide sequence ID" value="NZ_CP109527.1"/>
</dbReference>
<name>A0ABZ1NDH9_9NOCA</name>
<gene>
    <name evidence="1" type="ORF">OG308_09180</name>
</gene>
<evidence type="ECO:0000313" key="2">
    <source>
        <dbReference type="Proteomes" id="UP001621418"/>
    </source>
</evidence>
<keyword evidence="2" id="KW-1185">Reference proteome</keyword>
<dbReference type="Proteomes" id="UP001621418">
    <property type="component" value="Chromosome"/>
</dbReference>
<protein>
    <submittedName>
        <fullName evidence="1">Uncharacterized protein</fullName>
    </submittedName>
</protein>